<evidence type="ECO:0000313" key="9">
    <source>
        <dbReference type="Ensembl" id="ENSACLP00000046833.1"/>
    </source>
</evidence>
<sequence length="560" mass="61248">SVQSSCVISLPLLSIRHTVYTKYFKNLIMEQLFETSCIGIGFKLRILHLFVGHNGLVAATYLQKGGLQAAVLERRHVLGGAAVSEEIFPGFRFSRCSYLLSLLRPHIYRDLELKKHGLKVYMRDPHAFTPMLEEGVRGAPPRSLTLGSDLATNQMEIGKFSQKDAKAYPEFVAHLERLADAMNPLLDAPPVDIPGFTSGSLRRRVAAAKTLMPIFRCGLKLGKNLPDFYEIVTAPIMKILTQWFDSEPLRATLATDGVIGAMTSPSNPGSGYVLLHHVMGEVEKEKGAWGYVEGGMGGVSQAIASAARSYGVDIFTEKDVSQILVGSDGDAKGVVLKDGTEIHSKVVLSNATPYITFKNLTPQSALSSEFIKAVDQIDYTSPVTKINGEKSLSNMFVNPSSGCIMFLWSCRPMVEMTIPSVLDPTLAPPGCHVVSLFTQFTPYYIEGREWTDQDREAFADTVFDWVEQYAPGFKKSVVGRDILAPPDLERIFGLTGGNIFHGSMSLDQLYLTRPLPSLADYRSPIKGLYLCGSGCHPGGGVMGSPGWNAALTVIADLKRR</sequence>
<gene>
    <name evidence="9" type="primary">PYROXD2</name>
</gene>
<evidence type="ECO:0000256" key="5">
    <source>
        <dbReference type="ARBA" id="ARBA00037217"/>
    </source>
</evidence>
<keyword evidence="10" id="KW-1185">Reference proteome</keyword>
<dbReference type="AlphaFoldDB" id="A0AAX7SR79"/>
<keyword evidence="3" id="KW-0285">Flavoprotein</keyword>
<evidence type="ECO:0000256" key="1">
    <source>
        <dbReference type="ARBA" id="ARBA00004305"/>
    </source>
</evidence>
<dbReference type="Pfam" id="PF01593">
    <property type="entry name" value="Amino_oxidase"/>
    <property type="match status" value="1"/>
</dbReference>
<comment type="similarity">
    <text evidence="2">Belongs to the carotenoid/retinoid oxidoreductase family.</text>
</comment>
<dbReference type="Pfam" id="PF13450">
    <property type="entry name" value="NAD_binding_8"/>
    <property type="match status" value="1"/>
</dbReference>
<name>A0AAX7SR79_ASTCA</name>
<dbReference type="GO" id="GO:0016491">
    <property type="term" value="F:oxidoreductase activity"/>
    <property type="evidence" value="ECO:0007669"/>
    <property type="project" value="InterPro"/>
</dbReference>
<evidence type="ECO:0000259" key="8">
    <source>
        <dbReference type="Pfam" id="PF01593"/>
    </source>
</evidence>
<proteinExistence type="inferred from homology"/>
<reference evidence="9 10" key="1">
    <citation type="submission" date="2018-05" db="EMBL/GenBank/DDBJ databases">
        <authorList>
            <person name="Datahose"/>
        </authorList>
    </citation>
    <scope>NUCLEOTIDE SEQUENCE</scope>
</reference>
<dbReference type="SUPFAM" id="SSF51905">
    <property type="entry name" value="FAD/NAD(P)-binding domain"/>
    <property type="match status" value="1"/>
</dbReference>
<dbReference type="InterPro" id="IPR002937">
    <property type="entry name" value="Amino_oxidase"/>
</dbReference>
<reference evidence="9" key="4">
    <citation type="submission" date="2025-09" db="UniProtKB">
        <authorList>
            <consortium name="Ensembl"/>
        </authorList>
    </citation>
    <scope>IDENTIFICATION</scope>
</reference>
<reference evidence="9" key="3">
    <citation type="submission" date="2025-08" db="UniProtKB">
        <authorList>
            <consortium name="Ensembl"/>
        </authorList>
    </citation>
    <scope>IDENTIFICATION</scope>
</reference>
<dbReference type="GeneTree" id="ENSGT00940000164861"/>
<comment type="subunit">
    <text evidence="6">Interacts with COX5B; this interaction may contribute to localize PYROXD2 to the inner face of the inner mitochondrial membrane.</text>
</comment>
<dbReference type="GO" id="GO:0005759">
    <property type="term" value="C:mitochondrial matrix"/>
    <property type="evidence" value="ECO:0007669"/>
    <property type="project" value="UniProtKB-SubCell"/>
</dbReference>
<accession>A0AAX7SR79</accession>
<feature type="domain" description="Amine oxidase" evidence="8">
    <location>
        <begin position="272"/>
        <end position="383"/>
    </location>
</feature>
<keyword evidence="4" id="KW-0274">FAD</keyword>
<evidence type="ECO:0000256" key="4">
    <source>
        <dbReference type="ARBA" id="ARBA00022827"/>
    </source>
</evidence>
<evidence type="ECO:0000313" key="10">
    <source>
        <dbReference type="Proteomes" id="UP000265100"/>
    </source>
</evidence>
<dbReference type="InterPro" id="IPR036188">
    <property type="entry name" value="FAD/NAD-bd_sf"/>
</dbReference>
<reference evidence="10" key="2">
    <citation type="submission" date="2023-03" db="EMBL/GenBank/DDBJ databases">
        <authorList>
            <consortium name="Wellcome Sanger Institute Data Sharing"/>
        </authorList>
    </citation>
    <scope>NUCLEOTIDE SEQUENCE [LARGE SCALE GENOMIC DNA]</scope>
</reference>
<comment type="subcellular location">
    <subcellularLocation>
        <location evidence="1">Mitochondrion matrix</location>
    </subcellularLocation>
</comment>
<organism evidence="9 10">
    <name type="scientific">Astatotilapia calliptera</name>
    <name type="common">Eastern happy</name>
    <name type="synonym">Chromis callipterus</name>
    <dbReference type="NCBI Taxonomy" id="8154"/>
    <lineage>
        <taxon>Eukaryota</taxon>
        <taxon>Metazoa</taxon>
        <taxon>Chordata</taxon>
        <taxon>Craniata</taxon>
        <taxon>Vertebrata</taxon>
        <taxon>Euteleostomi</taxon>
        <taxon>Actinopterygii</taxon>
        <taxon>Neopterygii</taxon>
        <taxon>Teleostei</taxon>
        <taxon>Neoteleostei</taxon>
        <taxon>Acanthomorphata</taxon>
        <taxon>Ovalentaria</taxon>
        <taxon>Cichlomorphae</taxon>
        <taxon>Cichliformes</taxon>
        <taxon>Cichlidae</taxon>
        <taxon>African cichlids</taxon>
        <taxon>Pseudocrenilabrinae</taxon>
        <taxon>Haplochromini</taxon>
        <taxon>Astatotilapia</taxon>
    </lineage>
</organism>
<evidence type="ECO:0000256" key="2">
    <source>
        <dbReference type="ARBA" id="ARBA00006046"/>
    </source>
</evidence>
<protein>
    <recommendedName>
        <fullName evidence="7">Pyridine nucleotide-disulfide oxidoreductase domain-containing protein 2</fullName>
    </recommendedName>
</protein>
<comment type="function">
    <text evidence="5">Probable oxidoreductase that may play a role as regulator of mitochondrial function.</text>
</comment>
<dbReference type="Gene3D" id="3.50.50.60">
    <property type="entry name" value="FAD/NAD(P)-binding domain"/>
    <property type="match status" value="2"/>
</dbReference>
<evidence type="ECO:0000256" key="6">
    <source>
        <dbReference type="ARBA" id="ARBA00038825"/>
    </source>
</evidence>
<evidence type="ECO:0000256" key="7">
    <source>
        <dbReference type="ARBA" id="ARBA00040298"/>
    </source>
</evidence>
<dbReference type="PANTHER" id="PTHR10668">
    <property type="entry name" value="PHYTOENE DEHYDROGENASE"/>
    <property type="match status" value="1"/>
</dbReference>
<evidence type="ECO:0000256" key="3">
    <source>
        <dbReference type="ARBA" id="ARBA00022630"/>
    </source>
</evidence>
<dbReference type="PANTHER" id="PTHR10668:SF103">
    <property type="entry name" value="PYRIDINE NUCLEOTIDE-DISULFIDE OXIDOREDUCTASE DOMAIN-CONTAINING PROTEIN 2"/>
    <property type="match status" value="1"/>
</dbReference>
<dbReference type="Ensembl" id="ENSACLT00000062774.1">
    <property type="protein sequence ID" value="ENSACLP00000046833.1"/>
    <property type="gene ID" value="ENSACLG00000010143.2"/>
</dbReference>
<dbReference type="Proteomes" id="UP000265100">
    <property type="component" value="Chromosome 13"/>
</dbReference>